<comment type="caution">
    <text evidence="2">The sequence shown here is derived from an EMBL/GenBank/DDBJ whole genome shotgun (WGS) entry which is preliminary data.</text>
</comment>
<organism evidence="2 3">
    <name type="scientific">Streptomyces mobaraensis</name>
    <name type="common">Streptoverticillium mobaraense</name>
    <dbReference type="NCBI Taxonomy" id="35621"/>
    <lineage>
        <taxon>Bacteria</taxon>
        <taxon>Bacillati</taxon>
        <taxon>Actinomycetota</taxon>
        <taxon>Actinomycetes</taxon>
        <taxon>Kitasatosporales</taxon>
        <taxon>Streptomycetaceae</taxon>
        <taxon>Streptomyces</taxon>
    </lineage>
</organism>
<evidence type="ECO:0000313" key="3">
    <source>
        <dbReference type="Proteomes" id="UP000327000"/>
    </source>
</evidence>
<proteinExistence type="predicted"/>
<dbReference type="EMBL" id="VOKX01000111">
    <property type="protein sequence ID" value="KAB7834945.1"/>
    <property type="molecule type" value="Genomic_DNA"/>
</dbReference>
<reference evidence="2 3" key="1">
    <citation type="journal article" date="2019" name="Microb. Cell Fact.">
        <title>Exploring novel herbicidin analogues by transcriptional regulator overexpression and MS/MS molecular networking.</title>
        <authorList>
            <person name="Shi Y."/>
            <person name="Gu R."/>
            <person name="Li Y."/>
            <person name="Wang X."/>
            <person name="Ren W."/>
            <person name="Li X."/>
            <person name="Wang L."/>
            <person name="Xie Y."/>
            <person name="Hong B."/>
        </authorList>
    </citation>
    <scope>NUCLEOTIDE SEQUENCE [LARGE SCALE GENOMIC DNA]</scope>
    <source>
        <strain evidence="2 3">US-43</strain>
    </source>
</reference>
<protein>
    <submittedName>
        <fullName evidence="2">Uncharacterized protein</fullName>
    </submittedName>
</protein>
<feature type="non-terminal residue" evidence="2">
    <location>
        <position position="1"/>
    </location>
</feature>
<evidence type="ECO:0000256" key="1">
    <source>
        <dbReference type="SAM" id="MobiDB-lite"/>
    </source>
</evidence>
<sequence>FTVSCGGEPPHPRNRAPRGCPQTPDGLKSARWGCPLWGSLRTSGGAAKGGSRGAAPRKR</sequence>
<evidence type="ECO:0000313" key="2">
    <source>
        <dbReference type="EMBL" id="KAB7834945.1"/>
    </source>
</evidence>
<feature type="region of interest" description="Disordered" evidence="1">
    <location>
        <begin position="1"/>
        <end position="59"/>
    </location>
</feature>
<dbReference type="Proteomes" id="UP000327000">
    <property type="component" value="Unassembled WGS sequence"/>
</dbReference>
<dbReference type="AlphaFoldDB" id="A0A5N5W241"/>
<gene>
    <name evidence="2" type="ORF">FRZ00_28410</name>
</gene>
<keyword evidence="3" id="KW-1185">Reference proteome</keyword>
<name>A0A5N5W241_STRMB</name>
<accession>A0A5N5W241</accession>